<evidence type="ECO:0000313" key="16">
    <source>
        <dbReference type="EMBL" id="KAB2931741.1"/>
    </source>
</evidence>
<dbReference type="NCBIfam" id="TIGR01122">
    <property type="entry name" value="ilvE_I"/>
    <property type="match status" value="1"/>
</dbReference>
<dbReference type="Gene3D" id="3.30.470.10">
    <property type="match status" value="1"/>
</dbReference>
<dbReference type="InterPro" id="IPR001544">
    <property type="entry name" value="Aminotrans_IV"/>
</dbReference>
<evidence type="ECO:0000256" key="1">
    <source>
        <dbReference type="ARBA" id="ARBA00001933"/>
    </source>
</evidence>
<keyword evidence="11 15" id="KW-0100">Branched-chain amino acid biosynthesis</keyword>
<keyword evidence="10 15" id="KW-0663">Pyridoxal phosphate</keyword>
<dbReference type="UniPathway" id="UPA00047">
    <property type="reaction ID" value="UER00058"/>
</dbReference>
<dbReference type="SUPFAM" id="SSF56752">
    <property type="entry name" value="D-aminoacid aminotransferase-like PLP-dependent enzymes"/>
    <property type="match status" value="1"/>
</dbReference>
<dbReference type="GO" id="GO:0009098">
    <property type="term" value="P:L-leucine biosynthetic process"/>
    <property type="evidence" value="ECO:0007669"/>
    <property type="project" value="UniProtKB-UniPathway"/>
</dbReference>
<dbReference type="InterPro" id="IPR043131">
    <property type="entry name" value="BCAT-like_N"/>
</dbReference>
<gene>
    <name evidence="15" type="primary">ilvE</name>
    <name evidence="16" type="ORF">F9K24_12470</name>
</gene>
<keyword evidence="9 15" id="KW-0808">Transferase</keyword>
<keyword evidence="8 15" id="KW-0028">Amino-acid biosynthesis</keyword>
<dbReference type="GO" id="GO:0004084">
    <property type="term" value="F:branched-chain-amino-acid transaminase activity"/>
    <property type="evidence" value="ECO:0007669"/>
    <property type="project" value="UniProtKB-EC"/>
</dbReference>
<protein>
    <recommendedName>
        <fullName evidence="15">Branched-chain-amino-acid aminotransferase</fullName>
        <shortName evidence="15">BCAT</shortName>
        <ecNumber evidence="15">2.6.1.42</ecNumber>
    </recommendedName>
</protein>
<evidence type="ECO:0000256" key="15">
    <source>
        <dbReference type="RuleBase" id="RU364094"/>
    </source>
</evidence>
<dbReference type="FunFam" id="3.20.10.10:FF:000013">
    <property type="entry name" value="Branched-chain-amino-acid aminotransferase"/>
    <property type="match status" value="1"/>
</dbReference>
<reference evidence="16 17" key="1">
    <citation type="submission" date="2019-10" db="EMBL/GenBank/DDBJ databases">
        <title>Extracellular Electron Transfer in a Candidatus Methanoperedens spp. Enrichment Culture.</title>
        <authorList>
            <person name="Berger S."/>
            <person name="Rangel Shaw D."/>
            <person name="Berben T."/>
            <person name="In 'T Zandt M."/>
            <person name="Frank J."/>
            <person name="Reimann J."/>
            <person name="Jetten M.S.M."/>
            <person name="Welte C.U."/>
        </authorList>
    </citation>
    <scope>NUCLEOTIDE SEQUENCE [LARGE SCALE GENOMIC DNA]</scope>
    <source>
        <strain evidence="16">SB12</strain>
    </source>
</reference>
<evidence type="ECO:0000256" key="11">
    <source>
        <dbReference type="ARBA" id="ARBA00023304"/>
    </source>
</evidence>
<comment type="pathway">
    <text evidence="4 15">Amino-acid biosynthesis; L-valine biosynthesis; L-valine from pyruvate: step 4/4.</text>
</comment>
<dbReference type="NCBIfam" id="NF005146">
    <property type="entry name" value="PRK06606.1"/>
    <property type="match status" value="1"/>
</dbReference>
<evidence type="ECO:0000256" key="12">
    <source>
        <dbReference type="ARBA" id="ARBA00048212"/>
    </source>
</evidence>
<proteinExistence type="inferred from homology"/>
<dbReference type="Proteomes" id="UP000460298">
    <property type="component" value="Unassembled WGS sequence"/>
</dbReference>
<dbReference type="CDD" id="cd01557">
    <property type="entry name" value="BCAT_beta_family"/>
    <property type="match status" value="1"/>
</dbReference>
<dbReference type="GO" id="GO:0009099">
    <property type="term" value="P:L-valine biosynthetic process"/>
    <property type="evidence" value="ECO:0007669"/>
    <property type="project" value="UniProtKB-UniPathway"/>
</dbReference>
<evidence type="ECO:0000256" key="2">
    <source>
        <dbReference type="ARBA" id="ARBA00003109"/>
    </source>
</evidence>
<keyword evidence="7 15" id="KW-0032">Aminotransferase</keyword>
<evidence type="ECO:0000256" key="10">
    <source>
        <dbReference type="ARBA" id="ARBA00022898"/>
    </source>
</evidence>
<evidence type="ECO:0000256" key="7">
    <source>
        <dbReference type="ARBA" id="ARBA00022576"/>
    </source>
</evidence>
<comment type="catalytic activity">
    <reaction evidence="12 15">
        <text>L-valine + 2-oxoglutarate = 3-methyl-2-oxobutanoate + L-glutamate</text>
        <dbReference type="Rhea" id="RHEA:24813"/>
        <dbReference type="ChEBI" id="CHEBI:11851"/>
        <dbReference type="ChEBI" id="CHEBI:16810"/>
        <dbReference type="ChEBI" id="CHEBI:29985"/>
        <dbReference type="ChEBI" id="CHEBI:57762"/>
        <dbReference type="EC" id="2.6.1.42"/>
    </reaction>
</comment>
<evidence type="ECO:0000256" key="9">
    <source>
        <dbReference type="ARBA" id="ARBA00022679"/>
    </source>
</evidence>
<comment type="caution">
    <text evidence="16">The sequence shown here is derived from an EMBL/GenBank/DDBJ whole genome shotgun (WGS) entry which is preliminary data.</text>
</comment>
<evidence type="ECO:0000256" key="3">
    <source>
        <dbReference type="ARBA" id="ARBA00004824"/>
    </source>
</evidence>
<evidence type="ECO:0000256" key="5">
    <source>
        <dbReference type="ARBA" id="ARBA00005072"/>
    </source>
</evidence>
<accession>A0A833H0S6</accession>
<dbReference type="Pfam" id="PF01063">
    <property type="entry name" value="Aminotran_4"/>
    <property type="match status" value="1"/>
</dbReference>
<dbReference type="EMBL" id="WBUI01000012">
    <property type="protein sequence ID" value="KAB2931741.1"/>
    <property type="molecule type" value="Genomic_DNA"/>
</dbReference>
<dbReference type="PANTHER" id="PTHR42743">
    <property type="entry name" value="AMINO-ACID AMINOTRANSFERASE"/>
    <property type="match status" value="1"/>
</dbReference>
<dbReference type="InterPro" id="IPR033939">
    <property type="entry name" value="BCAT_family"/>
</dbReference>
<evidence type="ECO:0000313" key="17">
    <source>
        <dbReference type="Proteomes" id="UP000460298"/>
    </source>
</evidence>
<evidence type="ECO:0000256" key="4">
    <source>
        <dbReference type="ARBA" id="ARBA00004931"/>
    </source>
</evidence>
<dbReference type="Gene3D" id="3.20.10.10">
    <property type="entry name" value="D-amino Acid Aminotransferase, subunit A, domain 2"/>
    <property type="match status" value="1"/>
</dbReference>
<evidence type="ECO:0000256" key="8">
    <source>
        <dbReference type="ARBA" id="ARBA00022605"/>
    </source>
</evidence>
<comment type="pathway">
    <text evidence="3 15">Amino-acid biosynthesis; L-isoleucine biosynthesis; L-isoleucine from 2-oxobutanoate: step 4/4.</text>
</comment>
<dbReference type="PANTHER" id="PTHR42743:SF4">
    <property type="entry name" value="BRANCHED-CHAIN-AMINO-ACID AMINOTRANSFERASE-RELATED"/>
    <property type="match status" value="1"/>
</dbReference>
<evidence type="ECO:0000256" key="13">
    <source>
        <dbReference type="ARBA" id="ARBA00048798"/>
    </source>
</evidence>
<dbReference type="InterPro" id="IPR050571">
    <property type="entry name" value="Class-IV_PLP-Dep_Aminotrnsfr"/>
</dbReference>
<comment type="pathway">
    <text evidence="5 15">Amino-acid biosynthesis; L-leucine biosynthesis; L-leucine from 3-methyl-2-oxobutanoate: step 4/4.</text>
</comment>
<evidence type="ECO:0000256" key="6">
    <source>
        <dbReference type="ARBA" id="ARBA00009320"/>
    </source>
</evidence>
<sequence>MEDQLNSVAYHLGEFRPLRECNINIMTHALQYGTMVFGGMRGYHDAETNNVFLFRPYDHFRRLHRSSRIMQMQPSLTPEQMADIALELVRRNEYRCNVYFRPFIYKSELKLSPRLHDVADSFSIYTMKLDDYIDTSRGLNVAVSSWRRIDDNVIPTRAKVAGGYANSALAKSEAVQNGFDEAIFLDSRGFISEGSAENLFVVRDGVLITPPNSASILEGITMRTIIELAKDEGIEVIRRDIGRSELYIADEVFFTGTGAQVAWVAQIDRRLIADGAIGPITQRLRDRYMNLVRGRDKKFKDWAVPVYAS</sequence>
<dbReference type="UniPathway" id="UPA00048">
    <property type="reaction ID" value="UER00073"/>
</dbReference>
<comment type="catalytic activity">
    <reaction evidence="14 15">
        <text>L-leucine + 2-oxoglutarate = 4-methyl-2-oxopentanoate + L-glutamate</text>
        <dbReference type="Rhea" id="RHEA:18321"/>
        <dbReference type="ChEBI" id="CHEBI:16810"/>
        <dbReference type="ChEBI" id="CHEBI:17865"/>
        <dbReference type="ChEBI" id="CHEBI:29985"/>
        <dbReference type="ChEBI" id="CHEBI:57427"/>
        <dbReference type="EC" id="2.6.1.42"/>
    </reaction>
</comment>
<comment type="function">
    <text evidence="2 15">Acts on leucine, isoleucine and valine.</text>
</comment>
<dbReference type="AlphaFoldDB" id="A0A833H0S6"/>
<comment type="cofactor">
    <cofactor evidence="1 15">
        <name>pyridoxal 5'-phosphate</name>
        <dbReference type="ChEBI" id="CHEBI:597326"/>
    </cofactor>
</comment>
<dbReference type="EC" id="2.6.1.42" evidence="15"/>
<name>A0A833H0S6_9LEPT</name>
<comment type="catalytic activity">
    <reaction evidence="13 15">
        <text>L-isoleucine + 2-oxoglutarate = (S)-3-methyl-2-oxopentanoate + L-glutamate</text>
        <dbReference type="Rhea" id="RHEA:24801"/>
        <dbReference type="ChEBI" id="CHEBI:16810"/>
        <dbReference type="ChEBI" id="CHEBI:29985"/>
        <dbReference type="ChEBI" id="CHEBI:35146"/>
        <dbReference type="ChEBI" id="CHEBI:58045"/>
        <dbReference type="EC" id="2.6.1.42"/>
    </reaction>
</comment>
<dbReference type="InterPro" id="IPR043132">
    <property type="entry name" value="BCAT-like_C"/>
</dbReference>
<dbReference type="GO" id="GO:0009097">
    <property type="term" value="P:isoleucine biosynthetic process"/>
    <property type="evidence" value="ECO:0007669"/>
    <property type="project" value="UniProtKB-UniPathway"/>
</dbReference>
<evidence type="ECO:0000256" key="14">
    <source>
        <dbReference type="ARBA" id="ARBA00049229"/>
    </source>
</evidence>
<comment type="similarity">
    <text evidence="6 15">Belongs to the class-IV pyridoxal-phosphate-dependent aminotransferase family.</text>
</comment>
<dbReference type="InterPro" id="IPR036038">
    <property type="entry name" value="Aminotransferase-like"/>
</dbReference>
<organism evidence="16 17">
    <name type="scientific">Leptonema illini</name>
    <dbReference type="NCBI Taxonomy" id="183"/>
    <lineage>
        <taxon>Bacteria</taxon>
        <taxon>Pseudomonadati</taxon>
        <taxon>Spirochaetota</taxon>
        <taxon>Spirochaetia</taxon>
        <taxon>Leptospirales</taxon>
        <taxon>Leptospiraceae</taxon>
        <taxon>Leptonema</taxon>
    </lineage>
</organism>
<dbReference type="InterPro" id="IPR005785">
    <property type="entry name" value="B_amino_transI"/>
</dbReference>
<dbReference type="UniPathway" id="UPA00049">
    <property type="reaction ID" value="UER00062"/>
</dbReference>